<accession>A0A0V0QD76</accession>
<dbReference type="AlphaFoldDB" id="A0A0V0QD76"/>
<reference evidence="4 5" key="1">
    <citation type="journal article" date="2015" name="Sci. Rep.">
        <title>Genome of the facultative scuticociliatosis pathogen Pseudocohnilembus persalinus provides insight into its virulence through horizontal gene transfer.</title>
        <authorList>
            <person name="Xiong J."/>
            <person name="Wang G."/>
            <person name="Cheng J."/>
            <person name="Tian M."/>
            <person name="Pan X."/>
            <person name="Warren A."/>
            <person name="Jiang C."/>
            <person name="Yuan D."/>
            <person name="Miao W."/>
        </authorList>
    </citation>
    <scope>NUCLEOTIDE SEQUENCE [LARGE SCALE GENOMIC DNA]</scope>
    <source>
        <strain evidence="4">36N120E</strain>
    </source>
</reference>
<evidence type="ECO:0000313" key="5">
    <source>
        <dbReference type="Proteomes" id="UP000054937"/>
    </source>
</evidence>
<dbReference type="Gene3D" id="3.40.50.2300">
    <property type="match status" value="1"/>
</dbReference>
<feature type="modified residue" description="4-aspartylphosphate" evidence="2">
    <location>
        <position position="56"/>
    </location>
</feature>
<dbReference type="SUPFAM" id="SSF52172">
    <property type="entry name" value="CheY-like"/>
    <property type="match status" value="1"/>
</dbReference>
<proteinExistence type="predicted"/>
<dbReference type="Proteomes" id="UP000054937">
    <property type="component" value="Unassembled WGS sequence"/>
</dbReference>
<feature type="domain" description="Response regulatory" evidence="3">
    <location>
        <begin position="5"/>
        <end position="122"/>
    </location>
</feature>
<dbReference type="EMBL" id="LDAU01000194">
    <property type="protein sequence ID" value="KRX00163.1"/>
    <property type="molecule type" value="Genomic_DNA"/>
</dbReference>
<dbReference type="PANTHER" id="PTHR43719">
    <property type="entry name" value="TWO-COMPONENT HISTIDINE KINASE"/>
    <property type="match status" value="1"/>
</dbReference>
<protein>
    <submittedName>
        <fullName evidence="4">CheY-like superfamily</fullName>
    </submittedName>
</protein>
<dbReference type="Pfam" id="PF00072">
    <property type="entry name" value="Response_reg"/>
    <property type="match status" value="1"/>
</dbReference>
<dbReference type="InterPro" id="IPR011006">
    <property type="entry name" value="CheY-like_superfamily"/>
</dbReference>
<dbReference type="CDD" id="cd17546">
    <property type="entry name" value="REC_hyHK_CKI1_RcsC-like"/>
    <property type="match status" value="1"/>
</dbReference>
<dbReference type="SMART" id="SM00448">
    <property type="entry name" value="REC"/>
    <property type="match status" value="1"/>
</dbReference>
<dbReference type="GO" id="GO:0000160">
    <property type="term" value="P:phosphorelay signal transduction system"/>
    <property type="evidence" value="ECO:0007669"/>
    <property type="project" value="InterPro"/>
</dbReference>
<organism evidence="4 5">
    <name type="scientific">Pseudocohnilembus persalinus</name>
    <name type="common">Ciliate</name>
    <dbReference type="NCBI Taxonomy" id="266149"/>
    <lineage>
        <taxon>Eukaryota</taxon>
        <taxon>Sar</taxon>
        <taxon>Alveolata</taxon>
        <taxon>Ciliophora</taxon>
        <taxon>Intramacronucleata</taxon>
        <taxon>Oligohymenophorea</taxon>
        <taxon>Scuticociliatia</taxon>
        <taxon>Philasterida</taxon>
        <taxon>Pseudocohnilembidae</taxon>
        <taxon>Pseudocohnilembus</taxon>
    </lineage>
</organism>
<keyword evidence="1 2" id="KW-0597">Phosphoprotein</keyword>
<dbReference type="InterPro" id="IPR050956">
    <property type="entry name" value="2C_system_His_kinase"/>
</dbReference>
<dbReference type="PROSITE" id="PS50110">
    <property type="entry name" value="RESPONSE_REGULATORY"/>
    <property type="match status" value="1"/>
</dbReference>
<dbReference type="PANTHER" id="PTHR43719:SF28">
    <property type="entry name" value="PEROXIDE STRESS-ACTIVATED HISTIDINE KINASE MAK1-RELATED"/>
    <property type="match status" value="1"/>
</dbReference>
<name>A0A0V0QD76_PSEPJ</name>
<gene>
    <name evidence="4" type="ORF">PPERSA_10662</name>
</gene>
<dbReference type="InParanoid" id="A0A0V0QD76"/>
<evidence type="ECO:0000256" key="1">
    <source>
        <dbReference type="ARBA" id="ARBA00022553"/>
    </source>
</evidence>
<evidence type="ECO:0000256" key="2">
    <source>
        <dbReference type="PROSITE-ProRule" id="PRU00169"/>
    </source>
</evidence>
<keyword evidence="5" id="KW-1185">Reference proteome</keyword>
<dbReference type="InterPro" id="IPR001789">
    <property type="entry name" value="Sig_transdc_resp-reg_receiver"/>
</dbReference>
<comment type="caution">
    <text evidence="4">The sequence shown here is derived from an EMBL/GenBank/DDBJ whole genome shotgun (WGS) entry which is preliminary data.</text>
</comment>
<evidence type="ECO:0000259" key="3">
    <source>
        <dbReference type="PROSITE" id="PS50110"/>
    </source>
</evidence>
<sequence>MEGKFAFVAEDDMFAQNVVKMILKTLKVDCTVHVDGNEVFEAWKNKQGQCSIVLMDIHMPNCDGYEAAKKMRNYEKEKGWKQTKIYALSGDDDSETKAQVVSSGMNGLLKKPLNPGQLATLL</sequence>
<dbReference type="OrthoDB" id="311100at2759"/>
<dbReference type="OMA" id="RMTHQAL"/>
<evidence type="ECO:0000313" key="4">
    <source>
        <dbReference type="EMBL" id="KRX00163.1"/>
    </source>
</evidence>